<dbReference type="SMART" id="SM01409">
    <property type="entry name" value="RNA_pol_Rpb6"/>
    <property type="match status" value="1"/>
</dbReference>
<dbReference type="GO" id="GO:0000428">
    <property type="term" value="C:DNA-directed RNA polymerase complex"/>
    <property type="evidence" value="ECO:0007669"/>
    <property type="project" value="UniProtKB-KW"/>
</dbReference>
<reference evidence="3 4" key="1">
    <citation type="journal article" date="2012" name="J. Bacteriol.">
        <title>Draft genome sequence of Methanobacterium formicicum DSM 3637, an archaebacterium isolated from the methane producer amoeba Pelomyxa palustris.</title>
        <authorList>
            <person name="Gutierrez G."/>
        </authorList>
    </citation>
    <scope>NUCLEOTIDE SEQUENCE [LARGE SCALE GENOMIC DNA]</scope>
    <source>
        <strain evidence="4">DSM 3637 / PP1</strain>
    </source>
</reference>
<dbReference type="GO" id="GO:0003677">
    <property type="term" value="F:DNA binding"/>
    <property type="evidence" value="ECO:0007669"/>
    <property type="project" value="InterPro"/>
</dbReference>
<dbReference type="SUPFAM" id="SSF63562">
    <property type="entry name" value="RPB6/omega subunit-like"/>
    <property type="match status" value="1"/>
</dbReference>
<evidence type="ECO:0000256" key="2">
    <source>
        <dbReference type="ARBA" id="ARBA00023163"/>
    </source>
</evidence>
<evidence type="ECO:0000313" key="3">
    <source>
        <dbReference type="EMBL" id="EKF85916.1"/>
    </source>
</evidence>
<accession>K2QD32</accession>
<dbReference type="InterPro" id="IPR036161">
    <property type="entry name" value="RPB6/omega-like_sf"/>
</dbReference>
<dbReference type="GO" id="GO:0006360">
    <property type="term" value="P:transcription by RNA polymerase I"/>
    <property type="evidence" value="ECO:0007669"/>
    <property type="project" value="TreeGrafter"/>
</dbReference>
<dbReference type="PATRIC" id="fig|1204725.3.peg.1102"/>
<evidence type="ECO:0000256" key="1">
    <source>
        <dbReference type="ARBA" id="ARBA00022478"/>
    </source>
</evidence>
<keyword evidence="2" id="KW-0804">Transcription</keyword>
<dbReference type="Gene3D" id="3.90.940.10">
    <property type="match status" value="1"/>
</dbReference>
<dbReference type="Proteomes" id="UP000007360">
    <property type="component" value="Unassembled WGS sequence"/>
</dbReference>
<proteinExistence type="predicted"/>
<dbReference type="NCBIfam" id="NF002208">
    <property type="entry name" value="PRK01099.1-3"/>
    <property type="match status" value="1"/>
</dbReference>
<comment type="caution">
    <text evidence="3">The sequence shown here is derived from an EMBL/GenBank/DDBJ whole genome shotgun (WGS) entry which is preliminary data.</text>
</comment>
<keyword evidence="4" id="KW-1185">Reference proteome</keyword>
<dbReference type="PANTHER" id="PTHR47227">
    <property type="entry name" value="DNA-DIRECTED RNA POLYMERASE SUBUNIT K"/>
    <property type="match status" value="1"/>
</dbReference>
<keyword evidence="1 3" id="KW-0240">DNA-directed RNA polymerase</keyword>
<dbReference type="GO" id="GO:0006366">
    <property type="term" value="P:transcription by RNA polymerase II"/>
    <property type="evidence" value="ECO:0007669"/>
    <property type="project" value="TreeGrafter"/>
</dbReference>
<dbReference type="EMBL" id="AMPO01000004">
    <property type="protein sequence ID" value="EKF85916.1"/>
    <property type="molecule type" value="Genomic_DNA"/>
</dbReference>
<name>K2QD32_METFP</name>
<dbReference type="GO" id="GO:0042797">
    <property type="term" value="P:tRNA transcription by RNA polymerase III"/>
    <property type="evidence" value="ECO:0007669"/>
    <property type="project" value="TreeGrafter"/>
</dbReference>
<dbReference type="Pfam" id="PF01192">
    <property type="entry name" value="RNA_pol_Rpb6"/>
    <property type="match status" value="1"/>
</dbReference>
<dbReference type="GO" id="GO:0003899">
    <property type="term" value="F:DNA-directed RNA polymerase activity"/>
    <property type="evidence" value="ECO:0007669"/>
    <property type="project" value="InterPro"/>
</dbReference>
<gene>
    <name evidence="3" type="ORF">A994_05501</name>
</gene>
<evidence type="ECO:0000313" key="4">
    <source>
        <dbReference type="Proteomes" id="UP000007360"/>
    </source>
</evidence>
<protein>
    <submittedName>
        <fullName evidence="3">DNA-directed RNA polymerase subunit K</fullName>
    </submittedName>
</protein>
<dbReference type="InterPro" id="IPR006110">
    <property type="entry name" value="Pol_omega/Rpo6/RPB6"/>
</dbReference>
<sequence>MLATRVQISAAPLLLHKFTKKLKISNKNFISPNKKKRRKSMASKKLNRFERARLIGARALQLSMGAKPMIDVTPDMDPIDIAVIELNKKVLPLDVRPM</sequence>
<dbReference type="AlphaFoldDB" id="K2QD32"/>
<organism evidence="3 4">
    <name type="scientific">Methanobacterium formicicum (strain DSM 3637 / PP1)</name>
    <dbReference type="NCBI Taxonomy" id="1204725"/>
    <lineage>
        <taxon>Archaea</taxon>
        <taxon>Methanobacteriati</taxon>
        <taxon>Methanobacteriota</taxon>
        <taxon>Methanomada group</taxon>
        <taxon>Methanobacteria</taxon>
        <taxon>Methanobacteriales</taxon>
        <taxon>Methanobacteriaceae</taxon>
        <taxon>Methanobacterium</taxon>
    </lineage>
</organism>
<dbReference type="PANTHER" id="PTHR47227:SF5">
    <property type="entry name" value="DNA-DIRECTED RNA POLYMERASES I, II, AND III SUBUNIT RPABC2"/>
    <property type="match status" value="1"/>
</dbReference>